<organism evidence="2 3">
    <name type="scientific">Salix dunnii</name>
    <dbReference type="NCBI Taxonomy" id="1413687"/>
    <lineage>
        <taxon>Eukaryota</taxon>
        <taxon>Viridiplantae</taxon>
        <taxon>Streptophyta</taxon>
        <taxon>Embryophyta</taxon>
        <taxon>Tracheophyta</taxon>
        <taxon>Spermatophyta</taxon>
        <taxon>Magnoliopsida</taxon>
        <taxon>eudicotyledons</taxon>
        <taxon>Gunneridae</taxon>
        <taxon>Pentapetalae</taxon>
        <taxon>rosids</taxon>
        <taxon>fabids</taxon>
        <taxon>Malpighiales</taxon>
        <taxon>Salicaceae</taxon>
        <taxon>Saliceae</taxon>
        <taxon>Salix</taxon>
    </lineage>
</organism>
<accession>A0A835TEF4</accession>
<dbReference type="EMBL" id="JADGMS010000003">
    <property type="protein sequence ID" value="KAF9686054.1"/>
    <property type="molecule type" value="Genomic_DNA"/>
</dbReference>
<proteinExistence type="predicted"/>
<name>A0A835TEF4_9ROSI</name>
<dbReference type="OrthoDB" id="852311at2759"/>
<reference evidence="2 3" key="1">
    <citation type="submission" date="2020-10" db="EMBL/GenBank/DDBJ databases">
        <title>Plant Genome Project.</title>
        <authorList>
            <person name="Zhang R.-G."/>
        </authorList>
    </citation>
    <scope>NUCLEOTIDE SEQUENCE [LARGE SCALE GENOMIC DNA]</scope>
    <source>
        <strain evidence="2">FAFU-HL-1</strain>
        <tissue evidence="2">Leaf</tissue>
    </source>
</reference>
<comment type="caution">
    <text evidence="2">The sequence shown here is derived from an EMBL/GenBank/DDBJ whole genome shotgun (WGS) entry which is preliminary data.</text>
</comment>
<evidence type="ECO:0000256" key="1">
    <source>
        <dbReference type="SAM" id="MobiDB-lite"/>
    </source>
</evidence>
<dbReference type="AlphaFoldDB" id="A0A835TEF4"/>
<evidence type="ECO:0000313" key="3">
    <source>
        <dbReference type="Proteomes" id="UP000657918"/>
    </source>
</evidence>
<protein>
    <submittedName>
        <fullName evidence="2">Uncharacterized protein</fullName>
    </submittedName>
</protein>
<gene>
    <name evidence="2" type="ORF">SADUNF_Sadunf03G0118500</name>
</gene>
<evidence type="ECO:0000313" key="2">
    <source>
        <dbReference type="EMBL" id="KAF9686054.1"/>
    </source>
</evidence>
<dbReference type="PANTHER" id="PTHR36320">
    <property type="entry name" value="OS04G0611300 PROTEIN"/>
    <property type="match status" value="1"/>
</dbReference>
<feature type="region of interest" description="Disordered" evidence="1">
    <location>
        <begin position="70"/>
        <end position="89"/>
    </location>
</feature>
<sequence>MAKSMRSKREKRLRAIRRDLVQPLCDKKDEAKLAVLEAALAAPKLPVKPSPFASTSSSAAMDTTTTTTTIETQMDMEMDDDKQTKRSLKPTGKKLKKKLKMLAKFCVFDAAVIHYDYRVFEILLSFGRSEPPYLYAAGELCSLVCLESLDFLGFNCPNHPRMKARIIGDGQC</sequence>
<keyword evidence="3" id="KW-1185">Reference proteome</keyword>
<dbReference type="Proteomes" id="UP000657918">
    <property type="component" value="Unassembled WGS sequence"/>
</dbReference>
<dbReference type="PANTHER" id="PTHR36320:SF1">
    <property type="entry name" value="OS04G0611300 PROTEIN"/>
    <property type="match status" value="1"/>
</dbReference>